<feature type="signal peptide" evidence="2">
    <location>
        <begin position="1"/>
        <end position="19"/>
    </location>
</feature>
<dbReference type="OrthoDB" id="2527251at2759"/>
<dbReference type="EMBL" id="PUHQ01000047">
    <property type="protein sequence ID" value="KAG0660113.1"/>
    <property type="molecule type" value="Genomic_DNA"/>
</dbReference>
<feature type="region of interest" description="Disordered" evidence="1">
    <location>
        <begin position="142"/>
        <end position="220"/>
    </location>
</feature>
<proteinExistence type="predicted"/>
<keyword evidence="2" id="KW-0732">Signal</keyword>
<sequence>MKFTATIAAIASLVSLVSAGGSIDNSAQASQIASSASTLSGAGNYVLTNVATGQTLSFSRSGVTNFVPQSGGEPVAIQFNGNQARISGGNNKCASAQWDANYEGGVDYAAVAYACAVGSGPLTGTATLERTKQWWYLVPAGENSAPSPSPAPAPSSSSAAPAPAPSAESTPSSSSSDGAYQFNQAEGQVKAAVAPTSSDSTPAASSSSSSDGKQATWNPAGFWESSSSTISLSGIDTSNVNSQDRTTWICRHPGWWLANHQDYVYKAGHVECADDLKAYLASQQGQARMGKRSVAVAPSHKELAKKLAKRGQQSYYIIAVDHIQDMATRAIGADPRSTFGGYQSTALDLWDQGNNGQMWTITQA</sequence>
<comment type="caution">
    <text evidence="3">The sequence shown here is derived from an EMBL/GenBank/DDBJ whole genome shotgun (WGS) entry which is preliminary data.</text>
</comment>
<evidence type="ECO:0000313" key="3">
    <source>
        <dbReference type="EMBL" id="KAG0660113.1"/>
    </source>
</evidence>
<feature type="compositionally biased region" description="Low complexity" evidence="1">
    <location>
        <begin position="191"/>
        <end position="211"/>
    </location>
</feature>
<dbReference type="AlphaFoldDB" id="A0A9P7B4Z0"/>
<dbReference type="Proteomes" id="UP000777482">
    <property type="component" value="Unassembled WGS sequence"/>
</dbReference>
<feature type="chain" id="PRO_5040314448" description="Secreted protein" evidence="2">
    <location>
        <begin position="20"/>
        <end position="364"/>
    </location>
</feature>
<evidence type="ECO:0000256" key="2">
    <source>
        <dbReference type="SAM" id="SignalP"/>
    </source>
</evidence>
<reference evidence="3 4" key="1">
    <citation type="submission" date="2020-11" db="EMBL/GenBank/DDBJ databases">
        <title>Kefir isolates.</title>
        <authorList>
            <person name="Marcisauskas S."/>
            <person name="Kim Y."/>
            <person name="Blasche S."/>
        </authorList>
    </citation>
    <scope>NUCLEOTIDE SEQUENCE [LARGE SCALE GENOMIC DNA]</scope>
    <source>
        <strain evidence="3 4">KR</strain>
    </source>
</reference>
<name>A0A9P7B4Z0_RHOMI</name>
<gene>
    <name evidence="3" type="ORF">C6P46_004743</name>
</gene>
<accession>A0A9P7B4Z0</accession>
<evidence type="ECO:0008006" key="5">
    <source>
        <dbReference type="Google" id="ProtNLM"/>
    </source>
</evidence>
<evidence type="ECO:0000313" key="4">
    <source>
        <dbReference type="Proteomes" id="UP000777482"/>
    </source>
</evidence>
<feature type="compositionally biased region" description="Low complexity" evidence="1">
    <location>
        <begin position="154"/>
        <end position="176"/>
    </location>
</feature>
<organism evidence="3 4">
    <name type="scientific">Rhodotorula mucilaginosa</name>
    <name type="common">Yeast</name>
    <name type="synonym">Rhodotorula rubra</name>
    <dbReference type="NCBI Taxonomy" id="5537"/>
    <lineage>
        <taxon>Eukaryota</taxon>
        <taxon>Fungi</taxon>
        <taxon>Dikarya</taxon>
        <taxon>Basidiomycota</taxon>
        <taxon>Pucciniomycotina</taxon>
        <taxon>Microbotryomycetes</taxon>
        <taxon>Sporidiobolales</taxon>
        <taxon>Sporidiobolaceae</taxon>
        <taxon>Rhodotorula</taxon>
    </lineage>
</organism>
<evidence type="ECO:0000256" key="1">
    <source>
        <dbReference type="SAM" id="MobiDB-lite"/>
    </source>
</evidence>
<feature type="compositionally biased region" description="Polar residues" evidence="1">
    <location>
        <begin position="177"/>
        <end position="186"/>
    </location>
</feature>
<keyword evidence="4" id="KW-1185">Reference proteome</keyword>
<protein>
    <recommendedName>
        <fullName evidence="5">Secreted protein</fullName>
    </recommendedName>
</protein>